<keyword evidence="3" id="KW-1185">Reference proteome</keyword>
<organism evidence="2 3">
    <name type="scientific">Aliivibrio wodanis</name>
    <dbReference type="NCBI Taxonomy" id="80852"/>
    <lineage>
        <taxon>Bacteria</taxon>
        <taxon>Pseudomonadati</taxon>
        <taxon>Pseudomonadota</taxon>
        <taxon>Gammaproteobacteria</taxon>
        <taxon>Vibrionales</taxon>
        <taxon>Vibrionaceae</taxon>
        <taxon>Aliivibrio</taxon>
    </lineage>
</organism>
<evidence type="ECO:0000313" key="3">
    <source>
        <dbReference type="Proteomes" id="UP000032427"/>
    </source>
</evidence>
<keyword evidence="1" id="KW-0175">Coiled coil</keyword>
<dbReference type="HOGENOM" id="CLU_965207_0_0_6"/>
<dbReference type="EMBL" id="LN554847">
    <property type="protein sequence ID" value="CED57123.1"/>
    <property type="molecule type" value="Genomic_DNA"/>
</dbReference>
<sequence length="288" mass="33173">MASITQQEQLEILAKDLKIVEESYSSSKSIHTSELHGTAKYLTEIYDIVEHLERDNNIPFLYELMYEGLSHCNTILERKTSLNGINELIHPLKRTFLDALQELNIKINIEAFQKNTNLFNEIKNIEVVAEEAKNSLSNIIYQTEAKLQAAYDNNKTAEEHLKSTRLELEKSNKKIDAKITKIDTELDEIKLTHINEANNNFTSFNLELDNLKENTVSNAITEIQTRLVSIEQDSIRRQTKQYSERLSALKEIQNGALEKFNGEVDDQIDNISNRINKEISAFETKKLK</sequence>
<dbReference type="KEGG" id="awd:AWOD_II_0479"/>
<name>A0A090K092_9GAMM</name>
<evidence type="ECO:0000256" key="1">
    <source>
        <dbReference type="SAM" id="Coils"/>
    </source>
</evidence>
<evidence type="ECO:0000313" key="2">
    <source>
        <dbReference type="EMBL" id="CED57123.1"/>
    </source>
</evidence>
<dbReference type="AlphaFoldDB" id="A0A090K092"/>
<protein>
    <submittedName>
        <fullName evidence="2">Uncharacterized phage protein</fullName>
    </submittedName>
</protein>
<gene>
    <name evidence="2" type="ORF">AWOD_II_0479</name>
</gene>
<dbReference type="Proteomes" id="UP000032427">
    <property type="component" value="Chromosome 2"/>
</dbReference>
<reference evidence="3" key="1">
    <citation type="submission" date="2014-09" db="EMBL/GenBank/DDBJ databases">
        <authorList>
            <person name="Hjerde E."/>
        </authorList>
    </citation>
    <scope>NUCLEOTIDE SEQUENCE [LARGE SCALE GENOMIC DNA]</scope>
    <source>
        <strain evidence="3">06/09/139</strain>
    </source>
</reference>
<dbReference type="PATRIC" id="fig|80852.17.peg.3245"/>
<feature type="coiled-coil region" evidence="1">
    <location>
        <begin position="115"/>
        <end position="214"/>
    </location>
</feature>
<proteinExistence type="predicted"/>
<accession>A0A090K092</accession>
<dbReference type="GeneID" id="28542730"/>